<feature type="non-terminal residue" evidence="1">
    <location>
        <position position="1"/>
    </location>
</feature>
<comment type="caution">
    <text evidence="1">The sequence shown here is derived from an EMBL/GenBank/DDBJ whole genome shotgun (WGS) entry which is preliminary data.</text>
</comment>
<proteinExistence type="predicted"/>
<evidence type="ECO:0000313" key="1">
    <source>
        <dbReference type="EMBL" id="KAJ7205766.1"/>
    </source>
</evidence>
<reference evidence="1" key="1">
    <citation type="submission" date="2023-03" db="EMBL/GenBank/DDBJ databases">
        <title>Massive genome expansion in bonnet fungi (Mycena s.s.) driven by repeated elements and novel gene families across ecological guilds.</title>
        <authorList>
            <consortium name="Lawrence Berkeley National Laboratory"/>
            <person name="Harder C.B."/>
            <person name="Miyauchi S."/>
            <person name="Viragh M."/>
            <person name="Kuo A."/>
            <person name="Thoen E."/>
            <person name="Andreopoulos B."/>
            <person name="Lu D."/>
            <person name="Skrede I."/>
            <person name="Drula E."/>
            <person name="Henrissat B."/>
            <person name="Morin E."/>
            <person name="Kohler A."/>
            <person name="Barry K."/>
            <person name="LaButti K."/>
            <person name="Morin E."/>
            <person name="Salamov A."/>
            <person name="Lipzen A."/>
            <person name="Mereny Z."/>
            <person name="Hegedus B."/>
            <person name="Baldrian P."/>
            <person name="Stursova M."/>
            <person name="Weitz H."/>
            <person name="Taylor A."/>
            <person name="Grigoriev I.V."/>
            <person name="Nagy L.G."/>
            <person name="Martin F."/>
            <person name="Kauserud H."/>
        </authorList>
    </citation>
    <scope>NUCLEOTIDE SEQUENCE</scope>
    <source>
        <strain evidence="1">9144</strain>
    </source>
</reference>
<gene>
    <name evidence="1" type="ORF">GGX14DRAFT_296550</name>
</gene>
<protein>
    <submittedName>
        <fullName evidence="1">Uncharacterized protein</fullName>
    </submittedName>
</protein>
<feature type="non-terminal residue" evidence="1">
    <location>
        <position position="146"/>
    </location>
</feature>
<dbReference type="Proteomes" id="UP001219525">
    <property type="component" value="Unassembled WGS sequence"/>
</dbReference>
<evidence type="ECO:0000313" key="2">
    <source>
        <dbReference type="Proteomes" id="UP001219525"/>
    </source>
</evidence>
<name>A0AAD6VFL4_9AGAR</name>
<organism evidence="1 2">
    <name type="scientific">Mycena pura</name>
    <dbReference type="NCBI Taxonomy" id="153505"/>
    <lineage>
        <taxon>Eukaryota</taxon>
        <taxon>Fungi</taxon>
        <taxon>Dikarya</taxon>
        <taxon>Basidiomycota</taxon>
        <taxon>Agaricomycotina</taxon>
        <taxon>Agaricomycetes</taxon>
        <taxon>Agaricomycetidae</taxon>
        <taxon>Agaricales</taxon>
        <taxon>Marasmiineae</taxon>
        <taxon>Mycenaceae</taxon>
        <taxon>Mycena</taxon>
    </lineage>
</organism>
<keyword evidence="2" id="KW-1185">Reference proteome</keyword>
<accession>A0AAD6VFL4</accession>
<dbReference type="EMBL" id="JARJCW010000042">
    <property type="protein sequence ID" value="KAJ7205766.1"/>
    <property type="molecule type" value="Genomic_DNA"/>
</dbReference>
<dbReference type="AlphaFoldDB" id="A0AAD6VFL4"/>
<sequence>QCIIFVVVQLLPAKSSLDVTHEHDKSFCFPKQHWTMHAVADIWGKGALRNATTRLGEGMHQDVQHFSLTNMRNADKQVCTRDKDQEAIARARMIVDDFFKQNNKKHEARQFKYGAGGRRILNSKLQPGSANNHWILGSAGNYGASH</sequence>